<evidence type="ECO:0000313" key="2">
    <source>
        <dbReference type="Proteomes" id="UP000199473"/>
    </source>
</evidence>
<protein>
    <submittedName>
        <fullName evidence="1">Carbon monoxide dehydrogenase subunit G</fullName>
    </submittedName>
</protein>
<dbReference type="EMBL" id="FOSQ01000001">
    <property type="protein sequence ID" value="SFK22768.1"/>
    <property type="molecule type" value="Genomic_DNA"/>
</dbReference>
<dbReference type="InterPro" id="IPR010419">
    <property type="entry name" value="CO_DH_gsu"/>
</dbReference>
<gene>
    <name evidence="1" type="ORF">SAMN02745775_101631</name>
</gene>
<dbReference type="SUPFAM" id="SSF55961">
    <property type="entry name" value="Bet v1-like"/>
    <property type="match status" value="1"/>
</dbReference>
<sequence length="197" mass="20442">MKFDNSFEVPLPPAQAWALLQDVQRIAPCMPGAELTEVIDARSFKGRVAVKLGPVALTFAGTARFEELDEATQTAKVKAQGTDQKGRGGAHAVVGFALVPVPAGTRVDITTDVTLSGAVAQYGRGAGIIQAVAAELIGQFSERLRAMIAADAPPATVDDAAVPPPPPPPLAPAAPIGGIGLLWRALMSWLRSIFGRG</sequence>
<dbReference type="InterPro" id="IPR023393">
    <property type="entry name" value="START-like_dom_sf"/>
</dbReference>
<dbReference type="Gene3D" id="3.30.530.20">
    <property type="match status" value="1"/>
</dbReference>
<name>A0A1I3XT79_9PROT</name>
<dbReference type="CDD" id="cd07823">
    <property type="entry name" value="SRPBCC_5"/>
    <property type="match status" value="1"/>
</dbReference>
<organism evidence="1 2">
    <name type="scientific">Falsiroseomonas stagni DSM 19981</name>
    <dbReference type="NCBI Taxonomy" id="1123062"/>
    <lineage>
        <taxon>Bacteria</taxon>
        <taxon>Pseudomonadati</taxon>
        <taxon>Pseudomonadota</taxon>
        <taxon>Alphaproteobacteria</taxon>
        <taxon>Acetobacterales</taxon>
        <taxon>Roseomonadaceae</taxon>
        <taxon>Falsiroseomonas</taxon>
    </lineage>
</organism>
<reference evidence="1 2" key="1">
    <citation type="submission" date="2016-10" db="EMBL/GenBank/DDBJ databases">
        <authorList>
            <person name="de Groot N.N."/>
        </authorList>
    </citation>
    <scope>NUCLEOTIDE SEQUENCE [LARGE SCALE GENOMIC DNA]</scope>
    <source>
        <strain evidence="1 2">DSM 19981</strain>
    </source>
</reference>
<dbReference type="PANTHER" id="PTHR38588:SF1">
    <property type="entry name" value="BLL0334 PROTEIN"/>
    <property type="match status" value="1"/>
</dbReference>
<dbReference type="AlphaFoldDB" id="A0A1I3XT79"/>
<dbReference type="OrthoDB" id="9808623at2"/>
<evidence type="ECO:0000313" key="1">
    <source>
        <dbReference type="EMBL" id="SFK22768.1"/>
    </source>
</evidence>
<keyword evidence="2" id="KW-1185">Reference proteome</keyword>
<dbReference type="Pfam" id="PF06240">
    <property type="entry name" value="COXG"/>
    <property type="match status" value="1"/>
</dbReference>
<dbReference type="Proteomes" id="UP000199473">
    <property type="component" value="Unassembled WGS sequence"/>
</dbReference>
<accession>A0A1I3XT79</accession>
<dbReference type="STRING" id="1123062.SAMN02745775_101631"/>
<dbReference type="PANTHER" id="PTHR38588">
    <property type="entry name" value="BLL0334 PROTEIN"/>
    <property type="match status" value="1"/>
</dbReference>
<proteinExistence type="predicted"/>
<dbReference type="RefSeq" id="WP_092955336.1">
    <property type="nucleotide sequence ID" value="NZ_FOSQ01000001.1"/>
</dbReference>